<dbReference type="CDD" id="cd03801">
    <property type="entry name" value="GT4_PimA-like"/>
    <property type="match status" value="1"/>
</dbReference>
<dbReference type="InterPro" id="IPR028098">
    <property type="entry name" value="Glyco_trans_4-like_N"/>
</dbReference>
<reference evidence="4 5" key="1">
    <citation type="submission" date="2018-01" db="EMBL/GenBank/DDBJ databases">
        <title>Draft genome sequence of Nonomuraea sp. KC333.</title>
        <authorList>
            <person name="Sahin N."/>
            <person name="Saygin H."/>
            <person name="Ay H."/>
        </authorList>
    </citation>
    <scope>NUCLEOTIDE SEQUENCE [LARGE SCALE GENOMIC DNA]</scope>
    <source>
        <strain evidence="4 5">KC333</strain>
    </source>
</reference>
<keyword evidence="5" id="KW-1185">Reference proteome</keyword>
<name>A0A2W2EVH6_9ACTN</name>
<dbReference type="RefSeq" id="WP_111177749.1">
    <property type="nucleotide sequence ID" value="NZ_POUD01000022.1"/>
</dbReference>
<dbReference type="EMBL" id="POUD01000022">
    <property type="protein sequence ID" value="PZG20809.1"/>
    <property type="molecule type" value="Genomic_DNA"/>
</dbReference>
<dbReference type="AlphaFoldDB" id="A0A2W2EVH6"/>
<evidence type="ECO:0000256" key="1">
    <source>
        <dbReference type="ARBA" id="ARBA00022676"/>
    </source>
</evidence>
<proteinExistence type="predicted"/>
<gene>
    <name evidence="4" type="ORF">C1J01_08320</name>
</gene>
<feature type="domain" description="Glycosyltransferase subfamily 4-like N-terminal" evidence="3">
    <location>
        <begin position="14"/>
        <end position="174"/>
    </location>
</feature>
<dbReference type="GO" id="GO:1901137">
    <property type="term" value="P:carbohydrate derivative biosynthetic process"/>
    <property type="evidence" value="ECO:0007669"/>
    <property type="project" value="UniProtKB-ARBA"/>
</dbReference>
<dbReference type="Pfam" id="PF13439">
    <property type="entry name" value="Glyco_transf_4"/>
    <property type="match status" value="1"/>
</dbReference>
<evidence type="ECO:0000256" key="2">
    <source>
        <dbReference type="ARBA" id="ARBA00022679"/>
    </source>
</evidence>
<comment type="caution">
    <text evidence="4">The sequence shown here is derived from an EMBL/GenBank/DDBJ whole genome shotgun (WGS) entry which is preliminary data.</text>
</comment>
<accession>A0A2W2EVH6</accession>
<evidence type="ECO:0000313" key="4">
    <source>
        <dbReference type="EMBL" id="PZG20809.1"/>
    </source>
</evidence>
<protein>
    <submittedName>
        <fullName evidence="4">Alpha-(1-2)-phosphatidylinositol mannosyltransferase</fullName>
    </submittedName>
</protein>
<dbReference type="Proteomes" id="UP000249304">
    <property type="component" value="Unassembled WGS sequence"/>
</dbReference>
<dbReference type="Gene3D" id="3.40.50.2000">
    <property type="entry name" value="Glycogen Phosphorylase B"/>
    <property type="match status" value="2"/>
</dbReference>
<dbReference type="GO" id="GO:0016757">
    <property type="term" value="F:glycosyltransferase activity"/>
    <property type="evidence" value="ECO:0007669"/>
    <property type="project" value="UniProtKB-KW"/>
</dbReference>
<sequence>MKVGIVCPYSWDMPGGVKQHIDDLAQALMTQGHEVSVIAPAADDDELPPYVTGAGRAVPVPYNGSVARMSFGFLSAARVRRWVRTGGFDVLHIHEPLIPSLGVLACWAARGPIVATFHASFQRSRAIAVAEPVLQSALEKLSGRIAVSDAARKSLVEQFGGDAVLIPNGVTVSRYTEAEPLDGWGPDGATIGFLGRMDEERKGLPILLDAFRALAAERRDLKLLIAGPGDAKDVYERVPKEFHDRVTVLGMVSEADKIRAYHSVDVFCAPNTRGESFGIVLAEAMASGATVLASDIPAFRRVLGEGEAGALFANGDPASLAREAAALLDDPERRAKLAAEALVAVRKYDWSTVARDVVRVYETVTTSGAGRVEEDL</sequence>
<organism evidence="4 5">
    <name type="scientific">Nonomuraea aridisoli</name>
    <dbReference type="NCBI Taxonomy" id="2070368"/>
    <lineage>
        <taxon>Bacteria</taxon>
        <taxon>Bacillati</taxon>
        <taxon>Actinomycetota</taxon>
        <taxon>Actinomycetes</taxon>
        <taxon>Streptosporangiales</taxon>
        <taxon>Streptosporangiaceae</taxon>
        <taxon>Nonomuraea</taxon>
    </lineage>
</organism>
<dbReference type="Pfam" id="PF13692">
    <property type="entry name" value="Glyco_trans_1_4"/>
    <property type="match status" value="1"/>
</dbReference>
<dbReference type="OrthoDB" id="5240531at2"/>
<dbReference type="InterPro" id="IPR050194">
    <property type="entry name" value="Glycosyltransferase_grp1"/>
</dbReference>
<evidence type="ECO:0000313" key="5">
    <source>
        <dbReference type="Proteomes" id="UP000249304"/>
    </source>
</evidence>
<dbReference type="SUPFAM" id="SSF53756">
    <property type="entry name" value="UDP-Glycosyltransferase/glycogen phosphorylase"/>
    <property type="match status" value="1"/>
</dbReference>
<evidence type="ECO:0000259" key="3">
    <source>
        <dbReference type="Pfam" id="PF13439"/>
    </source>
</evidence>
<dbReference type="PANTHER" id="PTHR45947:SF3">
    <property type="entry name" value="SULFOQUINOVOSYL TRANSFERASE SQD2"/>
    <property type="match status" value="1"/>
</dbReference>
<keyword evidence="2 4" id="KW-0808">Transferase</keyword>
<dbReference type="PANTHER" id="PTHR45947">
    <property type="entry name" value="SULFOQUINOVOSYL TRANSFERASE SQD2"/>
    <property type="match status" value="1"/>
</dbReference>
<keyword evidence="1 4" id="KW-0328">Glycosyltransferase</keyword>